<dbReference type="PROSITE" id="PS50878">
    <property type="entry name" value="RT_POL"/>
    <property type="match status" value="1"/>
</dbReference>
<protein>
    <recommendedName>
        <fullName evidence="1">Reverse transcriptase domain-containing protein</fullName>
    </recommendedName>
</protein>
<evidence type="ECO:0000313" key="3">
    <source>
        <dbReference type="Proteomes" id="UP000681720"/>
    </source>
</evidence>
<reference evidence="2" key="1">
    <citation type="submission" date="2021-02" db="EMBL/GenBank/DDBJ databases">
        <authorList>
            <person name="Nowell W R."/>
        </authorList>
    </citation>
    <scope>NUCLEOTIDE SEQUENCE</scope>
</reference>
<dbReference type="InterPro" id="IPR043502">
    <property type="entry name" value="DNA/RNA_pol_sf"/>
</dbReference>
<dbReference type="EMBL" id="CAJOBJ010124961">
    <property type="protein sequence ID" value="CAF4694822.1"/>
    <property type="molecule type" value="Genomic_DNA"/>
</dbReference>
<dbReference type="Pfam" id="PF00078">
    <property type="entry name" value="RVT_1"/>
    <property type="match status" value="1"/>
</dbReference>
<proteinExistence type="predicted"/>
<feature type="non-terminal residue" evidence="2">
    <location>
        <position position="1"/>
    </location>
</feature>
<dbReference type="SUPFAM" id="SSF56672">
    <property type="entry name" value="DNA/RNA polymerases"/>
    <property type="match status" value="1"/>
</dbReference>
<gene>
    <name evidence="2" type="ORF">GIL414_LOCUS42828</name>
</gene>
<dbReference type="InterPro" id="IPR000477">
    <property type="entry name" value="RT_dom"/>
</dbReference>
<sequence>MCDLAANFYEGLFHKSENIVRPHPYVDAPWIDFDNKDDPIPLVSLDELLLTINDIKKKKSIDAHGLNNYMFNFLHSSHWSFLLHLYNLTFSLSFLPSSWKDTRILLLAKNNSVCLPAQTRPISLLDCFQKLGEKLFLTRFRDILCRRGLLPANQSGFREKFRLQTRLLLFLEDIYSYLSNSSPTATIFVDFKCAFDMLWHDGCIGKFRQMGIPMSFIKWIKAWLENRRGYIEINNFKSRWFCIGRGGPQGSPLTPTIFITYHADMSNFLSWSSSHLFADDLAAIVSSQIGVKFNTQCLDLEKRLKFFFEQLEYYCLLTFQLINYNKTEALWSARAPRSAPFDIETGGNKINWTKEFKYLGYFITPRLGWGELIH</sequence>
<evidence type="ECO:0000313" key="2">
    <source>
        <dbReference type="EMBL" id="CAF4694822.1"/>
    </source>
</evidence>
<feature type="domain" description="Reverse transcriptase" evidence="1">
    <location>
        <begin position="88"/>
        <end position="363"/>
    </location>
</feature>
<comment type="caution">
    <text evidence="2">The sequence shown here is derived from an EMBL/GenBank/DDBJ whole genome shotgun (WGS) entry which is preliminary data.</text>
</comment>
<dbReference type="PANTHER" id="PTHR19446">
    <property type="entry name" value="REVERSE TRANSCRIPTASES"/>
    <property type="match status" value="1"/>
</dbReference>
<name>A0A8S3A8A4_9BILA</name>
<dbReference type="AlphaFoldDB" id="A0A8S3A8A4"/>
<evidence type="ECO:0000259" key="1">
    <source>
        <dbReference type="PROSITE" id="PS50878"/>
    </source>
</evidence>
<feature type="non-terminal residue" evidence="2">
    <location>
        <position position="374"/>
    </location>
</feature>
<organism evidence="2 3">
    <name type="scientific">Rotaria magnacalcarata</name>
    <dbReference type="NCBI Taxonomy" id="392030"/>
    <lineage>
        <taxon>Eukaryota</taxon>
        <taxon>Metazoa</taxon>
        <taxon>Spiralia</taxon>
        <taxon>Gnathifera</taxon>
        <taxon>Rotifera</taxon>
        <taxon>Eurotatoria</taxon>
        <taxon>Bdelloidea</taxon>
        <taxon>Philodinida</taxon>
        <taxon>Philodinidae</taxon>
        <taxon>Rotaria</taxon>
    </lineage>
</organism>
<accession>A0A8S3A8A4</accession>
<dbReference type="Proteomes" id="UP000681720">
    <property type="component" value="Unassembled WGS sequence"/>
</dbReference>